<keyword evidence="3" id="KW-1185">Reference proteome</keyword>
<dbReference type="Pfam" id="PF03091">
    <property type="entry name" value="CutA1"/>
    <property type="match status" value="1"/>
</dbReference>
<dbReference type="STRING" id="502682.BMF35_a0654"/>
<gene>
    <name evidence="2" type="ORF">AAW01_08245</name>
</gene>
<evidence type="ECO:0000313" key="2">
    <source>
        <dbReference type="EMBL" id="KLE31543.1"/>
    </source>
</evidence>
<dbReference type="EMBL" id="LBHC01000002">
    <property type="protein sequence ID" value="KLE31543.1"/>
    <property type="molecule type" value="Genomic_DNA"/>
</dbReference>
<dbReference type="AlphaFoldDB" id="A0A0G9MQG1"/>
<organism evidence="2 3">
    <name type="scientific">Aurantiacibacter gangjinensis</name>
    <dbReference type="NCBI Taxonomy" id="502682"/>
    <lineage>
        <taxon>Bacteria</taxon>
        <taxon>Pseudomonadati</taxon>
        <taxon>Pseudomonadota</taxon>
        <taxon>Alphaproteobacteria</taxon>
        <taxon>Sphingomonadales</taxon>
        <taxon>Erythrobacteraceae</taxon>
        <taxon>Aurantiacibacter</taxon>
    </lineage>
</organism>
<dbReference type="GO" id="GO:0010038">
    <property type="term" value="P:response to metal ion"/>
    <property type="evidence" value="ECO:0007669"/>
    <property type="project" value="InterPro"/>
</dbReference>
<dbReference type="Proteomes" id="UP000053070">
    <property type="component" value="Unassembled WGS sequence"/>
</dbReference>
<evidence type="ECO:0000313" key="3">
    <source>
        <dbReference type="Proteomes" id="UP000053070"/>
    </source>
</evidence>
<sequence length="120" mass="12571">MGRTCAGTARVSDNGAALIWCPFPDVESAKAAAQVLLEERLVACANIAPAMTSVFRYKDKVQSATEAGALFKTTGALLDAAIERLAALHPYDTPAISGWHADSAPQTTVGWLHDETVGGD</sequence>
<evidence type="ECO:0000256" key="1">
    <source>
        <dbReference type="ARBA" id="ARBA00010169"/>
    </source>
</evidence>
<dbReference type="SUPFAM" id="SSF54913">
    <property type="entry name" value="GlnB-like"/>
    <property type="match status" value="1"/>
</dbReference>
<dbReference type="PANTHER" id="PTHR23419">
    <property type="entry name" value="DIVALENT CATION TOLERANCE CUTA-RELATED"/>
    <property type="match status" value="1"/>
</dbReference>
<dbReference type="InterPro" id="IPR015867">
    <property type="entry name" value="N-reg_PII/ATP_PRibTrfase_C"/>
</dbReference>
<comment type="similarity">
    <text evidence="1">Belongs to the CutA family.</text>
</comment>
<dbReference type="PANTHER" id="PTHR23419:SF8">
    <property type="entry name" value="FI09726P"/>
    <property type="match status" value="1"/>
</dbReference>
<dbReference type="InterPro" id="IPR011322">
    <property type="entry name" value="N-reg_PII-like_a/b"/>
</dbReference>
<evidence type="ECO:0008006" key="4">
    <source>
        <dbReference type="Google" id="ProtNLM"/>
    </source>
</evidence>
<proteinExistence type="inferred from homology"/>
<dbReference type="OrthoDB" id="37622at2"/>
<dbReference type="PATRIC" id="fig|502682.8.peg.1684"/>
<dbReference type="GO" id="GO:0005507">
    <property type="term" value="F:copper ion binding"/>
    <property type="evidence" value="ECO:0007669"/>
    <property type="project" value="TreeGrafter"/>
</dbReference>
<protein>
    <recommendedName>
        <fullName evidence="4">Periplasmic divalent cation tolerance protein CutA</fullName>
    </recommendedName>
</protein>
<comment type="caution">
    <text evidence="2">The sequence shown here is derived from an EMBL/GenBank/DDBJ whole genome shotgun (WGS) entry which is preliminary data.</text>
</comment>
<dbReference type="InterPro" id="IPR004323">
    <property type="entry name" value="Ion_tolerance_CutA"/>
</dbReference>
<accession>A0A0G9MQG1</accession>
<dbReference type="Gene3D" id="3.30.70.120">
    <property type="match status" value="1"/>
</dbReference>
<name>A0A0G9MQG1_9SPHN</name>
<reference evidence="2 3" key="1">
    <citation type="submission" date="2015-04" db="EMBL/GenBank/DDBJ databases">
        <title>The draft genome sequence of Erythrobacr gangjinensis K7-2.</title>
        <authorList>
            <person name="Zhuang L."/>
            <person name="Liu Y."/>
            <person name="Shao Z."/>
        </authorList>
    </citation>
    <scope>NUCLEOTIDE SEQUENCE [LARGE SCALE GENOMIC DNA]</scope>
    <source>
        <strain evidence="2 3">K7-2</strain>
    </source>
</reference>